<dbReference type="InterPro" id="IPR001810">
    <property type="entry name" value="F-box_dom"/>
</dbReference>
<sequence>MEARKVSYPAAGHWSTFAARRRARPMVKRSEPTGSSSGDHDIVDTGVGEPETIFERHDHSKRGSALETCSSSSAPQLPEELLALVFSKLPFPKIFTVKLLSKLWYHKLPSLNTVKFLTNPPAAQVDEGNFIVALTGAADTGRNNWCSLCPIFLSGNFKEIVGYDGEACRWRKLPIHHKVREFLQDQFLGLIGRIGWIKFDGPLLFVYEVGTGANAKAMVANSLVGTWEIIAGCSASYHTPPIECRLDPKDYKVVIHHLSQLLNPMPSGNIEMMTNVFDSRTRSWRRGETILMSKVYSSRLTDYDKKGMFTAFLDGHIYCMLGSAWSEKLDLWRYDLETEVWAEVPVDLTFGWIDHTICGIFSVASQIIVALMVENRDEVMSLQFLESALVFVLDLETLQLSQPLRSPQMLIGRPAILHGTKVVTDSECLYFVRSIRFPGQASYPSDIWSFHVRSRTWTAVTPPPDDYMMNSGFSCLAHGAFAPGLNPLPAP</sequence>
<dbReference type="InterPro" id="IPR015915">
    <property type="entry name" value="Kelch-typ_b-propeller"/>
</dbReference>
<comment type="caution">
    <text evidence="3">The sequence shown here is derived from an EMBL/GenBank/DDBJ whole genome shotgun (WGS) entry which is preliminary data.</text>
</comment>
<evidence type="ECO:0000313" key="4">
    <source>
        <dbReference type="Proteomes" id="UP001605036"/>
    </source>
</evidence>
<evidence type="ECO:0000313" key="3">
    <source>
        <dbReference type="EMBL" id="KAL2642641.1"/>
    </source>
</evidence>
<keyword evidence="4" id="KW-1185">Reference proteome</keyword>
<feature type="region of interest" description="Disordered" evidence="1">
    <location>
        <begin position="22"/>
        <end position="46"/>
    </location>
</feature>
<dbReference type="PANTHER" id="PTHR31672:SF2">
    <property type="entry name" value="F-BOX DOMAIN-CONTAINING PROTEIN"/>
    <property type="match status" value="1"/>
</dbReference>
<accession>A0ABD1Z4D2</accession>
<dbReference type="InterPro" id="IPR011043">
    <property type="entry name" value="Gal_Oxase/kelch_b-propeller"/>
</dbReference>
<dbReference type="Gene3D" id="2.120.10.80">
    <property type="entry name" value="Kelch-type beta propeller"/>
    <property type="match status" value="1"/>
</dbReference>
<evidence type="ECO:0000259" key="2">
    <source>
        <dbReference type="Pfam" id="PF00646"/>
    </source>
</evidence>
<dbReference type="AlphaFoldDB" id="A0ABD1Z4D2"/>
<reference evidence="3 4" key="1">
    <citation type="submission" date="2024-09" db="EMBL/GenBank/DDBJ databases">
        <title>Chromosome-scale assembly of Riccia fluitans.</title>
        <authorList>
            <person name="Paukszto L."/>
            <person name="Sawicki J."/>
            <person name="Karawczyk K."/>
            <person name="Piernik-Szablinska J."/>
            <person name="Szczecinska M."/>
            <person name="Mazdziarz M."/>
        </authorList>
    </citation>
    <scope>NUCLEOTIDE SEQUENCE [LARGE SCALE GENOMIC DNA]</scope>
    <source>
        <strain evidence="3">Rf_01</strain>
        <tissue evidence="3">Aerial parts of the thallus</tissue>
    </source>
</reference>
<gene>
    <name evidence="3" type="ORF">R1flu_010228</name>
</gene>
<dbReference type="SUPFAM" id="SSF81383">
    <property type="entry name" value="F-box domain"/>
    <property type="match status" value="1"/>
</dbReference>
<dbReference type="SUPFAM" id="SSF50965">
    <property type="entry name" value="Galactose oxidase, central domain"/>
    <property type="match status" value="1"/>
</dbReference>
<feature type="domain" description="F-box" evidence="2">
    <location>
        <begin position="76"/>
        <end position="108"/>
    </location>
</feature>
<evidence type="ECO:0000256" key="1">
    <source>
        <dbReference type="SAM" id="MobiDB-lite"/>
    </source>
</evidence>
<dbReference type="InterPro" id="IPR036047">
    <property type="entry name" value="F-box-like_dom_sf"/>
</dbReference>
<protein>
    <recommendedName>
        <fullName evidence="2">F-box domain-containing protein</fullName>
    </recommendedName>
</protein>
<dbReference type="Pfam" id="PF00646">
    <property type="entry name" value="F-box"/>
    <property type="match status" value="1"/>
</dbReference>
<dbReference type="InterPro" id="IPR050796">
    <property type="entry name" value="SCF_F-box_component"/>
</dbReference>
<organism evidence="3 4">
    <name type="scientific">Riccia fluitans</name>
    <dbReference type="NCBI Taxonomy" id="41844"/>
    <lineage>
        <taxon>Eukaryota</taxon>
        <taxon>Viridiplantae</taxon>
        <taxon>Streptophyta</taxon>
        <taxon>Embryophyta</taxon>
        <taxon>Marchantiophyta</taxon>
        <taxon>Marchantiopsida</taxon>
        <taxon>Marchantiidae</taxon>
        <taxon>Marchantiales</taxon>
        <taxon>Ricciaceae</taxon>
        <taxon>Riccia</taxon>
    </lineage>
</organism>
<dbReference type="EMBL" id="JBHFFA010000002">
    <property type="protein sequence ID" value="KAL2642641.1"/>
    <property type="molecule type" value="Genomic_DNA"/>
</dbReference>
<dbReference type="Proteomes" id="UP001605036">
    <property type="component" value="Unassembled WGS sequence"/>
</dbReference>
<name>A0ABD1Z4D2_9MARC</name>
<dbReference type="PANTHER" id="PTHR31672">
    <property type="entry name" value="BNACNNG10540D PROTEIN"/>
    <property type="match status" value="1"/>
</dbReference>
<proteinExistence type="predicted"/>